<dbReference type="Proteomes" id="UP000002489">
    <property type="component" value="Unassembled WGS sequence"/>
</dbReference>
<dbReference type="EnsemblFungi" id="FOXG_12471T0">
    <property type="protein sequence ID" value="FOXG_12471P0"/>
    <property type="gene ID" value="FOXG_12471"/>
</dbReference>
<name>A0A0D2Y855_FUSOF</name>
<protein>
    <submittedName>
        <fullName evidence="1">Uncharacterized protein</fullName>
    </submittedName>
</protein>
<proteinExistence type="predicted"/>
<evidence type="ECO:0000313" key="1">
    <source>
        <dbReference type="EnsemblFungi" id="FOXG_12471P0"/>
    </source>
</evidence>
<gene>
    <name evidence="1" type="primary">28955274</name>
</gene>
<reference evidence="2" key="1">
    <citation type="journal article" date="2012" name="Mol. Plant Microbe Interact.">
        <title>A highly conserved effector in Fusarium oxysporum is required for full virulence on Arabidopsis.</title>
        <authorList>
            <person name="Thatcher L.F."/>
            <person name="Gardiner D.M."/>
            <person name="Kazan K."/>
            <person name="Manners J."/>
        </authorList>
    </citation>
    <scope>NUCLEOTIDE SEQUENCE [LARGE SCALE GENOMIC DNA]</scope>
    <source>
        <strain evidence="2">Fo5176</strain>
    </source>
</reference>
<dbReference type="EnsemblFungi" id="FOXG_14067T0">
    <property type="protein sequence ID" value="FOXG_14067P0"/>
    <property type="gene ID" value="FOXG_14067"/>
</dbReference>
<organism evidence="1 2">
    <name type="scientific">Fusarium oxysporum (strain Fo5176)</name>
    <name type="common">Fusarium vascular wilt</name>
    <dbReference type="NCBI Taxonomy" id="660025"/>
    <lineage>
        <taxon>Eukaryota</taxon>
        <taxon>Fungi</taxon>
        <taxon>Dikarya</taxon>
        <taxon>Ascomycota</taxon>
        <taxon>Pezizomycotina</taxon>
        <taxon>Sordariomycetes</taxon>
        <taxon>Hypocreomycetidae</taxon>
        <taxon>Hypocreales</taxon>
        <taxon>Nectriaceae</taxon>
        <taxon>Fusarium</taxon>
        <taxon>Fusarium oxysporum species complex</taxon>
    </lineage>
</organism>
<dbReference type="AlphaFoldDB" id="A0A0D2Y855"/>
<sequence length="128" mass="14258">MSGPALDPPGKVLKKDYCRYTQNKMSHGRIYTRWNYCDQKPLFWSTASGGGNERHLPFALAIAHRLAGSPWPGGGQLLAPVELVGEDSSEVIESSAILYREYKTVERGAERRIQKMSWVGCQRQACSG</sequence>
<accession>A0A0D2Y855</accession>
<reference evidence="1" key="2">
    <citation type="submission" date="2025-05" db="UniProtKB">
        <authorList>
            <consortium name="EnsemblFungi"/>
        </authorList>
    </citation>
    <scope>IDENTIFICATION</scope>
    <source>
        <strain evidence="1">4287 / CBS 123668 / FGSC 9935 / NRRL 34936</strain>
    </source>
</reference>
<evidence type="ECO:0000313" key="2">
    <source>
        <dbReference type="Proteomes" id="UP000002489"/>
    </source>
</evidence>
<dbReference type="VEuPathDB" id="FungiDB:FOXG_14067"/>